<reference evidence="16 17" key="1">
    <citation type="submission" date="2018-04" db="EMBL/GenBank/DDBJ databases">
        <title>Novel Campyloabacter and Helicobacter Species and Strains.</title>
        <authorList>
            <person name="Mannion A.J."/>
            <person name="Shen Z."/>
            <person name="Fox J.G."/>
        </authorList>
    </citation>
    <scope>NUCLEOTIDE SEQUENCE [LARGE SCALE GENOMIC DNA]</scope>
    <source>
        <strain evidence="16 17">MIT 04-9362</strain>
    </source>
</reference>
<evidence type="ECO:0000256" key="14">
    <source>
        <dbReference type="PIRSR" id="PIRSR002811-1"/>
    </source>
</evidence>
<evidence type="ECO:0000256" key="1">
    <source>
        <dbReference type="ARBA" id="ARBA00022478"/>
    </source>
</evidence>
<keyword evidence="1 12" id="KW-0240">DNA-directed RNA polymerase</keyword>
<evidence type="ECO:0000256" key="4">
    <source>
        <dbReference type="ARBA" id="ARBA00022695"/>
    </source>
</evidence>
<evidence type="ECO:0000256" key="8">
    <source>
        <dbReference type="ARBA" id="ARBA00022833"/>
    </source>
</evidence>
<comment type="similarity">
    <text evidence="12 13">Belongs to the DnaG primase family.</text>
</comment>
<dbReference type="EC" id="2.7.7.101" evidence="12"/>
<dbReference type="SUPFAM" id="SSF57783">
    <property type="entry name" value="Zinc beta-ribbon"/>
    <property type="match status" value="1"/>
</dbReference>
<dbReference type="GO" id="GO:0003899">
    <property type="term" value="F:DNA-directed RNA polymerase activity"/>
    <property type="evidence" value="ECO:0007669"/>
    <property type="project" value="UniProtKB-UniRule"/>
</dbReference>
<dbReference type="InterPro" id="IPR006295">
    <property type="entry name" value="DNA_primase_DnaG"/>
</dbReference>
<dbReference type="InterPro" id="IPR050219">
    <property type="entry name" value="DnaG_primase"/>
</dbReference>
<dbReference type="InterPro" id="IPR031988">
    <property type="entry name" value="DnaG_HBD"/>
</dbReference>
<keyword evidence="8 12" id="KW-0862">Zinc</keyword>
<dbReference type="OrthoDB" id="9803773at2"/>
<evidence type="ECO:0000256" key="5">
    <source>
        <dbReference type="ARBA" id="ARBA00022705"/>
    </source>
</evidence>
<comment type="cofactor">
    <cofactor evidence="12 13 14">
        <name>Zn(2+)</name>
        <dbReference type="ChEBI" id="CHEBI:29105"/>
    </cofactor>
    <text evidence="12 13 14">Binds 1 zinc ion per monomer.</text>
</comment>
<dbReference type="PIRSF" id="PIRSF002811">
    <property type="entry name" value="DnaG"/>
    <property type="match status" value="1"/>
</dbReference>
<proteinExistence type="inferred from homology"/>
<dbReference type="SMART" id="SM00493">
    <property type="entry name" value="TOPRIM"/>
    <property type="match status" value="1"/>
</dbReference>
<keyword evidence="11 12" id="KW-0804">Transcription</keyword>
<dbReference type="Pfam" id="PF08275">
    <property type="entry name" value="DNAG_N"/>
    <property type="match status" value="1"/>
</dbReference>
<dbReference type="FunFam" id="3.90.580.10:FF:000001">
    <property type="entry name" value="DNA primase"/>
    <property type="match status" value="1"/>
</dbReference>
<accession>A0A3D8JAK5</accession>
<evidence type="ECO:0000256" key="10">
    <source>
        <dbReference type="ARBA" id="ARBA00023125"/>
    </source>
</evidence>
<evidence type="ECO:0000259" key="15">
    <source>
        <dbReference type="PROSITE" id="PS50880"/>
    </source>
</evidence>
<dbReference type="GO" id="GO:0008270">
    <property type="term" value="F:zinc ion binding"/>
    <property type="evidence" value="ECO:0007669"/>
    <property type="project" value="UniProtKB-UniRule"/>
</dbReference>
<evidence type="ECO:0000256" key="12">
    <source>
        <dbReference type="HAMAP-Rule" id="MF_00974"/>
    </source>
</evidence>
<dbReference type="RefSeq" id="WP_115578713.1">
    <property type="nucleotide sequence ID" value="NZ_NXLX01000004.1"/>
</dbReference>
<dbReference type="GO" id="GO:0003677">
    <property type="term" value="F:DNA binding"/>
    <property type="evidence" value="ECO:0007669"/>
    <property type="project" value="UniProtKB-KW"/>
</dbReference>
<dbReference type="AlphaFoldDB" id="A0A3D8JAK5"/>
<dbReference type="InterPro" id="IPR034151">
    <property type="entry name" value="TOPRIM_DnaG_bac"/>
</dbReference>
<dbReference type="GO" id="GO:0006269">
    <property type="term" value="P:DNA replication, synthesis of primer"/>
    <property type="evidence" value="ECO:0007669"/>
    <property type="project" value="UniProtKB-UniRule"/>
</dbReference>
<keyword evidence="17" id="KW-1185">Reference proteome</keyword>
<dbReference type="GO" id="GO:0005737">
    <property type="term" value="C:cytoplasm"/>
    <property type="evidence" value="ECO:0007669"/>
    <property type="project" value="TreeGrafter"/>
</dbReference>
<keyword evidence="5 12" id="KW-0235">DNA replication</keyword>
<organism evidence="16 17">
    <name type="scientific">Helicobacter anseris</name>
    <dbReference type="NCBI Taxonomy" id="375926"/>
    <lineage>
        <taxon>Bacteria</taxon>
        <taxon>Pseudomonadati</taxon>
        <taxon>Campylobacterota</taxon>
        <taxon>Epsilonproteobacteria</taxon>
        <taxon>Campylobacterales</taxon>
        <taxon>Helicobacteraceae</taxon>
        <taxon>Helicobacter</taxon>
    </lineage>
</organism>
<sequence length="558" mass="64327">MIKNQSIENLKQQINIIDIIGSYIDLKKTGSNYSACCPFHNEKTPSFMISPAKNIFHCYGCGIGGDSIKFVMEYEKISFIESIEKIAQMCNFELEYENNTTQRNTNKEEYLLLEKITKFYHQQLYLYPEILTYLKNRGISEESIKKFEIGYCINSLESVKFCDIHNLNKNKLIELGVLGQDHGRYYARFNERIIFPIYSINNKPLGFGGRTLKENTAKYINSPQSTLFNKSKLLYGYQLAKESIFRESKIIITEGYLDTIMLHQAGFKNAVATLGTALTQDHIPLLNKGDPKIILSYDGDMAGIKAAYKASLLLVQHNKEGGVVIFDQGMDPADMVAKNKILELENKFSKPIPFIEFIIRQIPTSFDLNNPMQKEKALTQLLAFLHTLSPLLQEEYKNLIASLLKIPINLVTTKYKKNIQTKNHTTTQPAFFHQQDLLEELVIKYMIEDNKLLDFALDYIDEKVFKNQKEAFRALLNQNFEHQKLIGISLNPQLIVTENGFKKELILLILRYNYTLLEEIQQSTLSFNEKSHQIRKIKNNILKLKKGELIAYESSSTF</sequence>
<dbReference type="GO" id="GO:0000428">
    <property type="term" value="C:DNA-directed RNA polymerase complex"/>
    <property type="evidence" value="ECO:0007669"/>
    <property type="project" value="UniProtKB-KW"/>
</dbReference>
<evidence type="ECO:0000313" key="16">
    <source>
        <dbReference type="EMBL" id="RDU74205.1"/>
    </source>
</evidence>
<dbReference type="HAMAP" id="MF_00974">
    <property type="entry name" value="DNA_primase_DnaG"/>
    <property type="match status" value="1"/>
</dbReference>
<keyword evidence="3 12" id="KW-0808">Transferase</keyword>
<comment type="function">
    <text evidence="12 13">RNA polymerase that catalyzes the synthesis of short RNA molecules used as primers for DNA polymerase during DNA replication.</text>
</comment>
<dbReference type="PANTHER" id="PTHR30313:SF2">
    <property type="entry name" value="DNA PRIMASE"/>
    <property type="match status" value="1"/>
</dbReference>
<feature type="zinc finger region" description="CHC2-type" evidence="12 14">
    <location>
        <begin position="37"/>
        <end position="61"/>
    </location>
</feature>
<dbReference type="InterPro" id="IPR037068">
    <property type="entry name" value="DNA_primase_core_N_sf"/>
</dbReference>
<gene>
    <name evidence="12" type="primary">dnaG</name>
    <name evidence="16" type="ORF">CQA57_02755</name>
</gene>
<dbReference type="EMBL" id="NXLX01000004">
    <property type="protein sequence ID" value="RDU74205.1"/>
    <property type="molecule type" value="Genomic_DNA"/>
</dbReference>
<evidence type="ECO:0000256" key="9">
    <source>
        <dbReference type="ARBA" id="ARBA00022842"/>
    </source>
</evidence>
<name>A0A3D8JAK5_9HELI</name>
<dbReference type="CDD" id="cd03364">
    <property type="entry name" value="TOPRIM_DnaG_primases"/>
    <property type="match status" value="1"/>
</dbReference>
<dbReference type="SMART" id="SM00400">
    <property type="entry name" value="ZnF_CHCC"/>
    <property type="match status" value="1"/>
</dbReference>
<evidence type="ECO:0000256" key="7">
    <source>
        <dbReference type="ARBA" id="ARBA00022771"/>
    </source>
</evidence>
<dbReference type="InterPro" id="IPR002694">
    <property type="entry name" value="Znf_CHC2"/>
</dbReference>
<dbReference type="InterPro" id="IPR013264">
    <property type="entry name" value="DNAG_N"/>
</dbReference>
<dbReference type="InterPro" id="IPR030846">
    <property type="entry name" value="DnaG_bac"/>
</dbReference>
<dbReference type="GO" id="GO:1990077">
    <property type="term" value="C:primosome complex"/>
    <property type="evidence" value="ECO:0007669"/>
    <property type="project" value="UniProtKB-KW"/>
</dbReference>
<keyword evidence="2 12" id="KW-0639">Primosome</keyword>
<comment type="caution">
    <text evidence="16">The sequence shown here is derived from an EMBL/GenBank/DDBJ whole genome shotgun (WGS) entry which is preliminary data.</text>
</comment>
<dbReference type="Pfam" id="PF16730">
    <property type="entry name" value="DnaGprimase_HBD"/>
    <property type="match status" value="1"/>
</dbReference>
<dbReference type="InterPro" id="IPR016136">
    <property type="entry name" value="DNA_helicase_N/primase_C"/>
</dbReference>
<feature type="domain" description="Toprim" evidence="15">
    <location>
        <begin position="248"/>
        <end position="329"/>
    </location>
</feature>
<dbReference type="Gene3D" id="1.10.860.10">
    <property type="entry name" value="DNAb Helicase, Chain A"/>
    <property type="match status" value="1"/>
</dbReference>
<dbReference type="Proteomes" id="UP000256695">
    <property type="component" value="Unassembled WGS sequence"/>
</dbReference>
<keyword evidence="10 12" id="KW-0238">DNA-binding</keyword>
<evidence type="ECO:0000256" key="6">
    <source>
        <dbReference type="ARBA" id="ARBA00022723"/>
    </source>
</evidence>
<keyword evidence="4 12" id="KW-0548">Nucleotidyltransferase</keyword>
<dbReference type="InterPro" id="IPR006171">
    <property type="entry name" value="TOPRIM_dom"/>
</dbReference>
<keyword evidence="9" id="KW-0460">Magnesium</keyword>
<keyword evidence="6 12" id="KW-0479">Metal-binding</keyword>
<comment type="catalytic activity">
    <reaction evidence="12">
        <text>ssDNA + n NTP = ssDNA/pppN(pN)n-1 hybrid + (n-1) diphosphate.</text>
        <dbReference type="EC" id="2.7.7.101"/>
    </reaction>
</comment>
<evidence type="ECO:0000256" key="3">
    <source>
        <dbReference type="ARBA" id="ARBA00022679"/>
    </source>
</evidence>
<dbReference type="PANTHER" id="PTHR30313">
    <property type="entry name" value="DNA PRIMASE"/>
    <property type="match status" value="1"/>
</dbReference>
<evidence type="ECO:0000256" key="2">
    <source>
        <dbReference type="ARBA" id="ARBA00022515"/>
    </source>
</evidence>
<dbReference type="SUPFAM" id="SSF56731">
    <property type="entry name" value="DNA primase core"/>
    <property type="match status" value="1"/>
</dbReference>
<dbReference type="Pfam" id="PF13662">
    <property type="entry name" value="Toprim_4"/>
    <property type="match status" value="1"/>
</dbReference>
<evidence type="ECO:0000256" key="11">
    <source>
        <dbReference type="ARBA" id="ARBA00023163"/>
    </source>
</evidence>
<dbReference type="Gene3D" id="3.90.580.10">
    <property type="entry name" value="Zinc finger, CHC2-type domain"/>
    <property type="match status" value="1"/>
</dbReference>
<dbReference type="NCBIfam" id="TIGR01391">
    <property type="entry name" value="dnaG"/>
    <property type="match status" value="1"/>
</dbReference>
<evidence type="ECO:0000313" key="17">
    <source>
        <dbReference type="Proteomes" id="UP000256695"/>
    </source>
</evidence>
<dbReference type="Pfam" id="PF01807">
    <property type="entry name" value="Zn_ribbon_DnaG"/>
    <property type="match status" value="1"/>
</dbReference>
<evidence type="ECO:0000256" key="13">
    <source>
        <dbReference type="PIRNR" id="PIRNR002811"/>
    </source>
</evidence>
<comment type="domain">
    <text evidence="12">Contains an N-terminal zinc-binding domain, a central core domain that contains the primase activity, and a C-terminal DnaB-binding domain.</text>
</comment>
<dbReference type="PROSITE" id="PS50880">
    <property type="entry name" value="TOPRIM"/>
    <property type="match status" value="1"/>
</dbReference>
<comment type="subunit">
    <text evidence="12">Monomer. Interacts with DnaB.</text>
</comment>
<keyword evidence="7 12" id="KW-0863">Zinc-finger</keyword>
<dbReference type="Gene3D" id="3.40.1360.10">
    <property type="match status" value="1"/>
</dbReference>
<dbReference type="InterPro" id="IPR036977">
    <property type="entry name" value="DNA_primase_Znf_CHC2"/>
</dbReference>
<protein>
    <recommendedName>
        <fullName evidence="12 13">DNA primase</fullName>
        <ecNumber evidence="12">2.7.7.101</ecNumber>
    </recommendedName>
</protein>
<dbReference type="Gene3D" id="3.90.980.10">
    <property type="entry name" value="DNA primase, catalytic core, N-terminal domain"/>
    <property type="match status" value="1"/>
</dbReference>